<dbReference type="Gene3D" id="3.30.700.10">
    <property type="entry name" value="Glycoprotein, Type 4 Pilin"/>
    <property type="match status" value="1"/>
</dbReference>
<dbReference type="InterPro" id="IPR012902">
    <property type="entry name" value="N_methyl_site"/>
</dbReference>
<evidence type="ECO:0000259" key="2">
    <source>
        <dbReference type="Pfam" id="PF07596"/>
    </source>
</evidence>
<evidence type="ECO:0000256" key="1">
    <source>
        <dbReference type="SAM" id="Phobius"/>
    </source>
</evidence>
<gene>
    <name evidence="3" type="ORF">HOV93_28920</name>
</gene>
<keyword evidence="4" id="KW-1185">Reference proteome</keyword>
<dbReference type="RefSeq" id="WP_235990322.1">
    <property type="nucleotide sequence ID" value="NZ_JABRWO010000007.1"/>
</dbReference>
<evidence type="ECO:0000313" key="4">
    <source>
        <dbReference type="Proteomes" id="UP000551616"/>
    </source>
</evidence>
<evidence type="ECO:0000313" key="3">
    <source>
        <dbReference type="EMBL" id="MBA2115708.1"/>
    </source>
</evidence>
<dbReference type="SUPFAM" id="SSF54523">
    <property type="entry name" value="Pili subunits"/>
    <property type="match status" value="1"/>
</dbReference>
<dbReference type="InterPro" id="IPR045584">
    <property type="entry name" value="Pilin-like"/>
</dbReference>
<keyword evidence="1" id="KW-0472">Membrane</keyword>
<protein>
    <recommendedName>
        <fullName evidence="2">DUF1559 domain-containing protein</fullName>
    </recommendedName>
</protein>
<feature type="domain" description="DUF1559" evidence="2">
    <location>
        <begin position="34"/>
        <end position="293"/>
    </location>
</feature>
<accession>A0A7V8V6D2</accession>
<dbReference type="AlphaFoldDB" id="A0A7V8V6D2"/>
<proteinExistence type="predicted"/>
<dbReference type="Pfam" id="PF07596">
    <property type="entry name" value="SBP_bac_10"/>
    <property type="match status" value="1"/>
</dbReference>
<dbReference type="PANTHER" id="PTHR30093">
    <property type="entry name" value="GENERAL SECRETION PATHWAY PROTEIN G"/>
    <property type="match status" value="1"/>
</dbReference>
<dbReference type="EMBL" id="JABRWO010000007">
    <property type="protein sequence ID" value="MBA2115708.1"/>
    <property type="molecule type" value="Genomic_DNA"/>
</dbReference>
<dbReference type="PANTHER" id="PTHR30093:SF2">
    <property type="entry name" value="TYPE II SECRETION SYSTEM PROTEIN H"/>
    <property type="match status" value="1"/>
</dbReference>
<dbReference type="Pfam" id="PF07963">
    <property type="entry name" value="N_methyl"/>
    <property type="match status" value="1"/>
</dbReference>
<keyword evidence="1" id="KW-0812">Transmembrane</keyword>
<sequence>MINRRNGFTLVELLVVIAIIGILAGLLLPAVNMAREAARRTECMNNMKQIGLAVQTKMNSHPRNEMPPHRSWAKSVTNANKASYNAYEVVGWAVPLLNQLDRADLAESYIAGNPSASIGPYNPVILDNKIIRALVCPSDPLDPDETNPLSYIANGGFENNTDPAALDDPLDLSENGAWSDLSNLIDGTTQDEVRMTGSKFKDGISNTLLVSERVRVPNFGAAGTGLKWNEESDESESALLWNDAFYTSGWVLSQGNLQDTLGGNYLPSSYHGDTVLMTFVDGSTKVASTDMDAHVYGRLISSDGRDARLRGAASTYFANANTTTDGWQQVTLSEGDLP</sequence>
<name>A0A7V8V6D2_9BACT</name>
<dbReference type="NCBIfam" id="TIGR02532">
    <property type="entry name" value="IV_pilin_GFxxxE"/>
    <property type="match status" value="1"/>
</dbReference>
<reference evidence="3 4" key="1">
    <citation type="submission" date="2020-05" db="EMBL/GenBank/DDBJ databases">
        <title>Bremerella alba sp. nov., a novel planctomycete isolated from the surface of the macroalga Fucus spiralis.</title>
        <authorList>
            <person name="Godinho O."/>
            <person name="Botelho R."/>
            <person name="Albuquerque L."/>
            <person name="Wiegand S."/>
            <person name="Da Costa M.S."/>
            <person name="Lobo-Da-Cunha A."/>
            <person name="Jogler C."/>
            <person name="Lage O.M."/>
        </authorList>
    </citation>
    <scope>NUCLEOTIDE SEQUENCE [LARGE SCALE GENOMIC DNA]</scope>
    <source>
        <strain evidence="3 4">FF15</strain>
    </source>
</reference>
<dbReference type="Proteomes" id="UP000551616">
    <property type="component" value="Unassembled WGS sequence"/>
</dbReference>
<dbReference type="InterPro" id="IPR011453">
    <property type="entry name" value="DUF1559"/>
</dbReference>
<organism evidence="3 4">
    <name type="scientific">Bremerella alba</name>
    <dbReference type="NCBI Taxonomy" id="980252"/>
    <lineage>
        <taxon>Bacteria</taxon>
        <taxon>Pseudomonadati</taxon>
        <taxon>Planctomycetota</taxon>
        <taxon>Planctomycetia</taxon>
        <taxon>Pirellulales</taxon>
        <taxon>Pirellulaceae</taxon>
        <taxon>Bremerella</taxon>
    </lineage>
</organism>
<comment type="caution">
    <text evidence="3">The sequence shown here is derived from an EMBL/GenBank/DDBJ whole genome shotgun (WGS) entry which is preliminary data.</text>
</comment>
<keyword evidence="1" id="KW-1133">Transmembrane helix</keyword>
<feature type="transmembrane region" description="Helical" evidence="1">
    <location>
        <begin position="7"/>
        <end position="31"/>
    </location>
</feature>